<dbReference type="EMBL" id="UPHP01000120">
    <property type="protein sequence ID" value="VBA42141.1"/>
    <property type="molecule type" value="Genomic_DNA"/>
</dbReference>
<gene>
    <name evidence="1" type="ORF">LAUMK136_04423</name>
</gene>
<organism evidence="1 2">
    <name type="scientific">Mycobacterium attenuatum</name>
    <dbReference type="NCBI Taxonomy" id="2341086"/>
    <lineage>
        <taxon>Bacteria</taxon>
        <taxon>Bacillati</taxon>
        <taxon>Actinomycetota</taxon>
        <taxon>Actinomycetes</taxon>
        <taxon>Mycobacteriales</taxon>
        <taxon>Mycobacteriaceae</taxon>
        <taxon>Mycobacterium</taxon>
    </lineage>
</organism>
<evidence type="ECO:0000313" key="2">
    <source>
        <dbReference type="Proteomes" id="UP000273307"/>
    </source>
</evidence>
<evidence type="ECO:0000313" key="1">
    <source>
        <dbReference type="EMBL" id="VBA42141.1"/>
    </source>
</evidence>
<reference evidence="1 2" key="1">
    <citation type="submission" date="2018-09" db="EMBL/GenBank/DDBJ databases">
        <authorList>
            <person name="Tagini F."/>
        </authorList>
    </citation>
    <scope>NUCLEOTIDE SEQUENCE [LARGE SCALE GENOMIC DNA]</scope>
    <source>
        <strain evidence="1 2">MK136</strain>
    </source>
</reference>
<dbReference type="Proteomes" id="UP000273307">
    <property type="component" value="Unassembled WGS sequence"/>
</dbReference>
<accession>A0A498Q9Z6</accession>
<protein>
    <submittedName>
        <fullName evidence="1">Uncharacterized protein</fullName>
    </submittedName>
</protein>
<dbReference type="AlphaFoldDB" id="A0A498Q9Z6"/>
<keyword evidence="2" id="KW-1185">Reference proteome</keyword>
<proteinExistence type="predicted"/>
<dbReference type="RefSeq" id="WP_280178387.1">
    <property type="nucleotide sequence ID" value="NZ_UPHP01000120.1"/>
</dbReference>
<sequence length="42" mass="4370">MLDQLGEHCAGGVDVGVAIEPAESFLDVVVKGDFAVRVAQVQ</sequence>
<name>A0A498Q9Z6_9MYCO</name>